<proteinExistence type="inferred from homology"/>
<evidence type="ECO:0000256" key="4">
    <source>
        <dbReference type="ARBA" id="ARBA00023163"/>
    </source>
</evidence>
<dbReference type="InterPro" id="IPR013249">
    <property type="entry name" value="RNA_pol_sigma70_r4_t2"/>
</dbReference>
<keyword evidence="4" id="KW-0804">Transcription</keyword>
<gene>
    <name evidence="7" type="ORF">DGQ38_19915</name>
</gene>
<dbReference type="GO" id="GO:0006352">
    <property type="term" value="P:DNA-templated transcription initiation"/>
    <property type="evidence" value="ECO:0007669"/>
    <property type="project" value="InterPro"/>
</dbReference>
<dbReference type="GO" id="GO:0003677">
    <property type="term" value="F:DNA binding"/>
    <property type="evidence" value="ECO:0007669"/>
    <property type="project" value="InterPro"/>
</dbReference>
<keyword evidence="3" id="KW-0731">Sigma factor</keyword>
<reference evidence="7 8" key="1">
    <citation type="journal article" date="2018" name="Nat. Biotechnol.">
        <title>A standardized bacterial taxonomy based on genome phylogeny substantially revises the tree of life.</title>
        <authorList>
            <person name="Parks D.H."/>
            <person name="Chuvochina M."/>
            <person name="Waite D.W."/>
            <person name="Rinke C."/>
            <person name="Skarshewski A."/>
            <person name="Chaumeil P.A."/>
            <person name="Hugenholtz P."/>
        </authorList>
    </citation>
    <scope>NUCLEOTIDE SEQUENCE [LARGE SCALE GENOMIC DNA]</scope>
    <source>
        <strain evidence="7">UBA9359</strain>
    </source>
</reference>
<accession>A0A3D5J5E9</accession>
<dbReference type="AlphaFoldDB" id="A0A3D5J5E9"/>
<keyword evidence="2" id="KW-0805">Transcription regulation</keyword>
<dbReference type="InterPro" id="IPR007627">
    <property type="entry name" value="RNA_pol_sigma70_r2"/>
</dbReference>
<dbReference type="GO" id="GO:0016987">
    <property type="term" value="F:sigma factor activity"/>
    <property type="evidence" value="ECO:0007669"/>
    <property type="project" value="UniProtKB-KW"/>
</dbReference>
<evidence type="ECO:0000256" key="2">
    <source>
        <dbReference type="ARBA" id="ARBA00023015"/>
    </source>
</evidence>
<dbReference type="PANTHER" id="PTHR43133">
    <property type="entry name" value="RNA POLYMERASE ECF-TYPE SIGMA FACTO"/>
    <property type="match status" value="1"/>
</dbReference>
<dbReference type="InterPro" id="IPR039425">
    <property type="entry name" value="RNA_pol_sigma-70-like"/>
</dbReference>
<organism evidence="7 8">
    <name type="scientific">Zunongwangia profunda</name>
    <dbReference type="NCBI Taxonomy" id="398743"/>
    <lineage>
        <taxon>Bacteria</taxon>
        <taxon>Pseudomonadati</taxon>
        <taxon>Bacteroidota</taxon>
        <taxon>Flavobacteriia</taxon>
        <taxon>Flavobacteriales</taxon>
        <taxon>Flavobacteriaceae</taxon>
        <taxon>Zunongwangia</taxon>
    </lineage>
</organism>
<dbReference type="PANTHER" id="PTHR43133:SF46">
    <property type="entry name" value="RNA POLYMERASE SIGMA-70 FACTOR ECF SUBFAMILY"/>
    <property type="match status" value="1"/>
</dbReference>
<dbReference type="InterPro" id="IPR014284">
    <property type="entry name" value="RNA_pol_sigma-70_dom"/>
</dbReference>
<sequence>MSQYSFKNNEKLIQRLQAGDSECFQYIFNELVEPLTAFIYTYTQDEALAEDIVQHSFMKLWEKRTSLNPQAFLKTFLFTIAHNRFIDIYRKEKKQVYLTDTIYLETVLETEELNEENLKPRLEQIDKAIESLPKKCKEVFLLKRQHNLKNKEIAEYLGISIKTVEDHISRALRLIRKQVLIWLILILSDFFN</sequence>
<evidence type="ECO:0000313" key="7">
    <source>
        <dbReference type="EMBL" id="HCV83309.1"/>
    </source>
</evidence>
<feature type="domain" description="RNA polymerase sigma factor 70 region 4 type 2" evidence="6">
    <location>
        <begin position="123"/>
        <end position="173"/>
    </location>
</feature>
<dbReference type="SUPFAM" id="SSF88946">
    <property type="entry name" value="Sigma2 domain of RNA polymerase sigma factors"/>
    <property type="match status" value="1"/>
</dbReference>
<dbReference type="InterPro" id="IPR013324">
    <property type="entry name" value="RNA_pol_sigma_r3/r4-like"/>
</dbReference>
<feature type="domain" description="RNA polymerase sigma-70 region 2" evidence="5">
    <location>
        <begin position="29"/>
        <end position="94"/>
    </location>
</feature>
<dbReference type="InterPro" id="IPR036388">
    <property type="entry name" value="WH-like_DNA-bd_sf"/>
</dbReference>
<dbReference type="Gene3D" id="1.10.10.10">
    <property type="entry name" value="Winged helix-like DNA-binding domain superfamily/Winged helix DNA-binding domain"/>
    <property type="match status" value="1"/>
</dbReference>
<dbReference type="NCBIfam" id="TIGR02985">
    <property type="entry name" value="Sig70_bacteroi1"/>
    <property type="match status" value="1"/>
</dbReference>
<evidence type="ECO:0000256" key="3">
    <source>
        <dbReference type="ARBA" id="ARBA00023082"/>
    </source>
</evidence>
<comment type="similarity">
    <text evidence="1">Belongs to the sigma-70 factor family. ECF subfamily.</text>
</comment>
<evidence type="ECO:0000259" key="6">
    <source>
        <dbReference type="Pfam" id="PF08281"/>
    </source>
</evidence>
<dbReference type="SUPFAM" id="SSF88659">
    <property type="entry name" value="Sigma3 and sigma4 domains of RNA polymerase sigma factors"/>
    <property type="match status" value="1"/>
</dbReference>
<evidence type="ECO:0000259" key="5">
    <source>
        <dbReference type="Pfam" id="PF04542"/>
    </source>
</evidence>
<dbReference type="InterPro" id="IPR014327">
    <property type="entry name" value="RNA_pol_sigma70_bacteroid"/>
</dbReference>
<dbReference type="NCBIfam" id="TIGR02937">
    <property type="entry name" value="sigma70-ECF"/>
    <property type="match status" value="1"/>
</dbReference>
<evidence type="ECO:0000313" key="8">
    <source>
        <dbReference type="Proteomes" id="UP000264330"/>
    </source>
</evidence>
<dbReference type="Gene3D" id="1.10.1740.10">
    <property type="match status" value="1"/>
</dbReference>
<dbReference type="OMA" id="LAIWERR"/>
<evidence type="ECO:0000256" key="1">
    <source>
        <dbReference type="ARBA" id="ARBA00010641"/>
    </source>
</evidence>
<dbReference type="EMBL" id="DPMF01000455">
    <property type="protein sequence ID" value="HCV83309.1"/>
    <property type="molecule type" value="Genomic_DNA"/>
</dbReference>
<dbReference type="Proteomes" id="UP000264330">
    <property type="component" value="Unassembled WGS sequence"/>
</dbReference>
<name>A0A3D5J5E9_9FLAO</name>
<comment type="caution">
    <text evidence="7">The sequence shown here is derived from an EMBL/GenBank/DDBJ whole genome shotgun (WGS) entry which is preliminary data.</text>
</comment>
<dbReference type="RefSeq" id="WP_013069900.1">
    <property type="nucleotide sequence ID" value="NZ_CAJXAW010000005.1"/>
</dbReference>
<protein>
    <submittedName>
        <fullName evidence="7">RNA polymerase sigma-70 factor</fullName>
    </submittedName>
</protein>
<dbReference type="InterPro" id="IPR013325">
    <property type="entry name" value="RNA_pol_sigma_r2"/>
</dbReference>
<dbReference type="CDD" id="cd06171">
    <property type="entry name" value="Sigma70_r4"/>
    <property type="match status" value="1"/>
</dbReference>
<dbReference type="Pfam" id="PF08281">
    <property type="entry name" value="Sigma70_r4_2"/>
    <property type="match status" value="1"/>
</dbReference>
<dbReference type="Pfam" id="PF04542">
    <property type="entry name" value="Sigma70_r2"/>
    <property type="match status" value="1"/>
</dbReference>